<evidence type="ECO:0000256" key="4">
    <source>
        <dbReference type="ARBA" id="ARBA00022737"/>
    </source>
</evidence>
<dbReference type="PROSITE" id="PS50082">
    <property type="entry name" value="WD_REPEATS_2"/>
    <property type="match status" value="1"/>
</dbReference>
<comment type="pathway">
    <text evidence="8">tRNA modification; N(7)-methylguanine-tRNA biosynthesis.</text>
</comment>
<dbReference type="SUPFAM" id="SSF50978">
    <property type="entry name" value="WD40 repeat-like"/>
    <property type="match status" value="1"/>
</dbReference>
<comment type="subunit">
    <text evidence="7">Forms a heterodimer with the catalytic subunit Mettl1. Interacts with mei-P26 and weakly interacts with bgcn; required for the function or formation of the mei-P26-bgcn-bam-sxl complex. Interacts with nanos; may be involved in mei-P26-dependent derepression of the BMP signaling pathway. Interacts with Myc; the interaction may be mediated by mei-P26 and may be involved in the regulation of ribosome biogenesis.</text>
</comment>
<dbReference type="PANTHER" id="PTHR16288">
    <property type="entry name" value="WD40 REPEAT PROTEIN 4"/>
    <property type="match status" value="1"/>
</dbReference>
<dbReference type="PANTHER" id="PTHR16288:SF0">
    <property type="entry name" value="TRNA (GUANINE-N(7)-)-METHYLTRANSFERASE NON-CATALYTIC SUBUNIT WDR4"/>
    <property type="match status" value="1"/>
</dbReference>
<dbReference type="AlphaFoldDB" id="A0ABD1FC95"/>
<evidence type="ECO:0008006" key="12">
    <source>
        <dbReference type="Google" id="ProtNLM"/>
    </source>
</evidence>
<dbReference type="InterPro" id="IPR036322">
    <property type="entry name" value="WD40_repeat_dom_sf"/>
</dbReference>
<keyword evidence="5 8" id="KW-0539">Nucleus</keyword>
<dbReference type="Gene3D" id="2.130.10.10">
    <property type="entry name" value="YVTN repeat-like/Quinoprotein amine dehydrogenase"/>
    <property type="match status" value="1"/>
</dbReference>
<protein>
    <recommendedName>
        <fullName evidence="12">tRNA (guanine-N(7)-)-methyltransferase non-catalytic subunit wuho</fullName>
    </recommendedName>
</protein>
<evidence type="ECO:0000256" key="9">
    <source>
        <dbReference type="PROSITE-ProRule" id="PRU00221"/>
    </source>
</evidence>
<evidence type="ECO:0000313" key="11">
    <source>
        <dbReference type="Proteomes" id="UP001566132"/>
    </source>
</evidence>
<evidence type="ECO:0000256" key="6">
    <source>
        <dbReference type="ARBA" id="ARBA00093337"/>
    </source>
</evidence>
<dbReference type="GO" id="GO:0005634">
    <property type="term" value="C:nucleus"/>
    <property type="evidence" value="ECO:0007669"/>
    <property type="project" value="UniProtKB-SubCell"/>
</dbReference>
<evidence type="ECO:0000256" key="2">
    <source>
        <dbReference type="ARBA" id="ARBA00022574"/>
    </source>
</evidence>
<dbReference type="HAMAP" id="MF_03056">
    <property type="entry name" value="TRM82"/>
    <property type="match status" value="1"/>
</dbReference>
<comment type="subcellular location">
    <subcellularLocation>
        <location evidence="1 8">Nucleus</location>
    </subcellularLocation>
</comment>
<keyword evidence="4 8" id="KW-0677">Repeat</keyword>
<evidence type="ECO:0000256" key="8">
    <source>
        <dbReference type="HAMAP-Rule" id="MF_03056"/>
    </source>
</evidence>
<comment type="function">
    <text evidence="6">Required for the Mettl1-dependent formation of N(7)-methylguanine at position 46 (m7G46) in tRNA. In the Mettl1-wuho methyltransferase complex, it is required to stabilize and induce conformational changes of the catalytic subunit. Required for binding of nanos mRNA and repression of translation by the mei-P26-bgcn-bam-sxl complex. May cooperate with mei-P26 and nanos to derepress the BMP signaling pathway. May cooperate with mei-P26 to suppress expression of a subset of microRNAs. May cooperate with mei-P26 to regulate bam expression levels in germline cells during gametogenesis. Required to promote mitosis to meiosis transition during gametogenesis. May regulate germline cell division in part by regulating ribosome biogenesis.</text>
</comment>
<comment type="caution">
    <text evidence="10">The sequence shown here is derived from an EMBL/GenBank/DDBJ whole genome shotgun (WGS) entry which is preliminary data.</text>
</comment>
<dbReference type="InterPro" id="IPR028884">
    <property type="entry name" value="Trm82"/>
</dbReference>
<keyword evidence="11" id="KW-1185">Reference proteome</keyword>
<keyword evidence="3 8" id="KW-0819">tRNA processing</keyword>
<reference evidence="10 11" key="1">
    <citation type="submission" date="2024-05" db="EMBL/GenBank/DDBJ databases">
        <title>Genetic variation in Jamaican populations of the coffee berry borer (Hypothenemus hampei).</title>
        <authorList>
            <person name="Errbii M."/>
            <person name="Myrie A."/>
        </authorList>
    </citation>
    <scope>NUCLEOTIDE SEQUENCE [LARGE SCALE GENOMIC DNA]</scope>
    <source>
        <strain evidence="10">JA-Hopewell-2020-01-JO</strain>
        <tissue evidence="10">Whole body</tissue>
    </source>
</reference>
<dbReference type="EMBL" id="JBDJPC010000001">
    <property type="protein sequence ID" value="KAL1516904.1"/>
    <property type="molecule type" value="Genomic_DNA"/>
</dbReference>
<dbReference type="InterPro" id="IPR001680">
    <property type="entry name" value="WD40_rpt"/>
</dbReference>
<dbReference type="InterPro" id="IPR015943">
    <property type="entry name" value="WD40/YVTN_repeat-like_dom_sf"/>
</dbReference>
<dbReference type="Proteomes" id="UP001566132">
    <property type="component" value="Unassembled WGS sequence"/>
</dbReference>
<proteinExistence type="inferred from homology"/>
<gene>
    <name evidence="10" type="ORF">ABEB36_000738</name>
</gene>
<comment type="similarity">
    <text evidence="8">Belongs to the WD repeat TRM82 family.</text>
</comment>
<sequence length="379" mass="44085">MLLVQEAHNANLDFKLVLAANDHLIEVNSNSESVQCIILPEIPHRQNNTKEKVPDSNNECKNIVSIQSSRNNEYIAVTTENKQLIVFDQNFRPVKNIMLSRVSNKVCFSKNNDLLVADRTGDVYLYKIKQEETDPDLLLGHLSVILDMIITPCGKYIITCDRDEKIRVSHYPNTYNIATYCLGHTEFVSSLRLLSSNHILLSGSGDGTVRIWNFLTGKQLALINTNNLIDQMVIEKFVSKMDLEKIEVTVVPVTDIQVGERENEILLTVTLYNVNKLFLYHINRDNYDYKHYQTIEIESTVFYCNLNSRLYILAHKLLVYEFLEGQYIKSNLDLHKMNENLLQFNNSLLHENDIALWYKRKYDNVQEYMERKKLRLEAK</sequence>
<organism evidence="10 11">
    <name type="scientific">Hypothenemus hampei</name>
    <name type="common">Coffee berry borer</name>
    <dbReference type="NCBI Taxonomy" id="57062"/>
    <lineage>
        <taxon>Eukaryota</taxon>
        <taxon>Metazoa</taxon>
        <taxon>Ecdysozoa</taxon>
        <taxon>Arthropoda</taxon>
        <taxon>Hexapoda</taxon>
        <taxon>Insecta</taxon>
        <taxon>Pterygota</taxon>
        <taxon>Neoptera</taxon>
        <taxon>Endopterygota</taxon>
        <taxon>Coleoptera</taxon>
        <taxon>Polyphaga</taxon>
        <taxon>Cucujiformia</taxon>
        <taxon>Curculionidae</taxon>
        <taxon>Scolytinae</taxon>
        <taxon>Hypothenemus</taxon>
    </lineage>
</organism>
<feature type="repeat" description="WD" evidence="9">
    <location>
        <begin position="181"/>
        <end position="222"/>
    </location>
</feature>
<dbReference type="PROSITE" id="PS50294">
    <property type="entry name" value="WD_REPEATS_REGION"/>
    <property type="match status" value="1"/>
</dbReference>
<dbReference type="Pfam" id="PF00400">
    <property type="entry name" value="WD40"/>
    <property type="match status" value="2"/>
</dbReference>
<keyword evidence="2 8" id="KW-0853">WD repeat</keyword>
<dbReference type="GO" id="GO:0106004">
    <property type="term" value="P:tRNA (guanine-N7)-methylation"/>
    <property type="evidence" value="ECO:0007669"/>
    <property type="project" value="UniProtKB-UniRule"/>
</dbReference>
<evidence type="ECO:0000313" key="10">
    <source>
        <dbReference type="EMBL" id="KAL1516904.1"/>
    </source>
</evidence>
<accession>A0ABD1FC95</accession>
<evidence type="ECO:0000256" key="3">
    <source>
        <dbReference type="ARBA" id="ARBA00022694"/>
    </source>
</evidence>
<name>A0ABD1FC95_HYPHA</name>
<evidence type="ECO:0000256" key="5">
    <source>
        <dbReference type="ARBA" id="ARBA00023242"/>
    </source>
</evidence>
<evidence type="ECO:0000256" key="1">
    <source>
        <dbReference type="ARBA" id="ARBA00004123"/>
    </source>
</evidence>
<dbReference type="SMART" id="SM00320">
    <property type="entry name" value="WD40"/>
    <property type="match status" value="4"/>
</dbReference>
<comment type="function">
    <text evidence="8">Required for the formation of N(7)-methylguanine at position 46 (m7G46) in tRNA. In the complex, it is required to stabilize and induce conformational changes of the catalytic subunit.</text>
</comment>
<evidence type="ECO:0000256" key="7">
    <source>
        <dbReference type="ARBA" id="ARBA00093542"/>
    </source>
</evidence>